<dbReference type="PROSITE" id="PS50059">
    <property type="entry name" value="FKBP_PPIASE"/>
    <property type="match status" value="1"/>
</dbReference>
<comment type="similarity">
    <text evidence="2 6">Belongs to the FKBP-type PPIase family.</text>
</comment>
<evidence type="ECO:0000256" key="2">
    <source>
        <dbReference type="ARBA" id="ARBA00006577"/>
    </source>
</evidence>
<dbReference type="EC" id="5.2.1.8" evidence="6"/>
<dbReference type="InterPro" id="IPR001179">
    <property type="entry name" value="PPIase_FKBP_dom"/>
</dbReference>
<dbReference type="PANTHER" id="PTHR43811:SF19">
    <property type="entry name" value="39 KDA FK506-BINDING NUCLEAR PROTEIN"/>
    <property type="match status" value="1"/>
</dbReference>
<dbReference type="Gene3D" id="3.10.50.40">
    <property type="match status" value="1"/>
</dbReference>
<feature type="chain" id="PRO_5037503259" description="Peptidyl-prolyl cis-trans isomerase" evidence="7">
    <location>
        <begin position="20"/>
        <end position="265"/>
    </location>
</feature>
<evidence type="ECO:0000256" key="1">
    <source>
        <dbReference type="ARBA" id="ARBA00000971"/>
    </source>
</evidence>
<comment type="caution">
    <text evidence="9">The sequence shown here is derived from an EMBL/GenBank/DDBJ whole genome shotgun (WGS) entry which is preliminary data.</text>
</comment>
<keyword evidence="4 5" id="KW-0413">Isomerase</keyword>
<proteinExistence type="inferred from homology"/>
<accession>A0A927IH58</accession>
<keyword evidence="10" id="KW-1185">Reference proteome</keyword>
<evidence type="ECO:0000256" key="6">
    <source>
        <dbReference type="RuleBase" id="RU003915"/>
    </source>
</evidence>
<dbReference type="InterPro" id="IPR000774">
    <property type="entry name" value="PPIase_FKBP_N"/>
</dbReference>
<evidence type="ECO:0000256" key="5">
    <source>
        <dbReference type="PROSITE-ProRule" id="PRU00277"/>
    </source>
</evidence>
<evidence type="ECO:0000313" key="10">
    <source>
        <dbReference type="Proteomes" id="UP000622317"/>
    </source>
</evidence>
<dbReference type="AlphaFoldDB" id="A0A927IH58"/>
<dbReference type="EMBL" id="JACYFG010000007">
    <property type="protein sequence ID" value="MBD5779383.1"/>
    <property type="molecule type" value="Genomic_DNA"/>
</dbReference>
<reference evidence="9" key="1">
    <citation type="submission" date="2020-09" db="EMBL/GenBank/DDBJ databases">
        <title>Pelagicoccus enzymogenes sp. nov. with an EPS production, isolated from marine sediment.</title>
        <authorList>
            <person name="Feng X."/>
        </authorList>
    </citation>
    <scope>NUCLEOTIDE SEQUENCE</scope>
    <source>
        <strain evidence="9">NFK12</strain>
    </source>
</reference>
<dbReference type="PANTHER" id="PTHR43811">
    <property type="entry name" value="FKBP-TYPE PEPTIDYL-PROLYL CIS-TRANS ISOMERASE FKPA"/>
    <property type="match status" value="1"/>
</dbReference>
<evidence type="ECO:0000259" key="8">
    <source>
        <dbReference type="PROSITE" id="PS50059"/>
    </source>
</evidence>
<keyword evidence="3 5" id="KW-0697">Rotamase</keyword>
<dbReference type="SUPFAM" id="SSF54534">
    <property type="entry name" value="FKBP-like"/>
    <property type="match status" value="1"/>
</dbReference>
<dbReference type="RefSeq" id="WP_191616511.1">
    <property type="nucleotide sequence ID" value="NZ_JACYFG010000007.1"/>
</dbReference>
<evidence type="ECO:0000256" key="7">
    <source>
        <dbReference type="SAM" id="SignalP"/>
    </source>
</evidence>
<dbReference type="GO" id="GO:0006457">
    <property type="term" value="P:protein folding"/>
    <property type="evidence" value="ECO:0007669"/>
    <property type="project" value="InterPro"/>
</dbReference>
<organism evidence="9 10">
    <name type="scientific">Pelagicoccus enzymogenes</name>
    <dbReference type="NCBI Taxonomy" id="2773457"/>
    <lineage>
        <taxon>Bacteria</taxon>
        <taxon>Pseudomonadati</taxon>
        <taxon>Verrucomicrobiota</taxon>
        <taxon>Opitutia</taxon>
        <taxon>Puniceicoccales</taxon>
        <taxon>Pelagicoccaceae</taxon>
        <taxon>Pelagicoccus</taxon>
    </lineage>
</organism>
<name>A0A927IH58_9BACT</name>
<evidence type="ECO:0000256" key="4">
    <source>
        <dbReference type="ARBA" id="ARBA00023235"/>
    </source>
</evidence>
<evidence type="ECO:0000256" key="3">
    <source>
        <dbReference type="ARBA" id="ARBA00023110"/>
    </source>
</evidence>
<dbReference type="InterPro" id="IPR046357">
    <property type="entry name" value="PPIase_dom_sf"/>
</dbReference>
<protein>
    <recommendedName>
        <fullName evidence="6">Peptidyl-prolyl cis-trans isomerase</fullName>
        <ecNumber evidence="6">5.2.1.8</ecNumber>
    </recommendedName>
</protein>
<comment type="catalytic activity">
    <reaction evidence="1 5 6">
        <text>[protein]-peptidylproline (omega=180) = [protein]-peptidylproline (omega=0)</text>
        <dbReference type="Rhea" id="RHEA:16237"/>
        <dbReference type="Rhea" id="RHEA-COMP:10747"/>
        <dbReference type="Rhea" id="RHEA-COMP:10748"/>
        <dbReference type="ChEBI" id="CHEBI:83833"/>
        <dbReference type="ChEBI" id="CHEBI:83834"/>
        <dbReference type="EC" id="5.2.1.8"/>
    </reaction>
</comment>
<gene>
    <name evidence="9" type="ORF">IEN85_07740</name>
</gene>
<dbReference type="Pfam" id="PF01346">
    <property type="entry name" value="FKBP_N"/>
    <property type="match status" value="1"/>
</dbReference>
<dbReference type="Pfam" id="PF00254">
    <property type="entry name" value="FKBP_C"/>
    <property type="match status" value="1"/>
</dbReference>
<sequence length="265" mass="29321">MKKFLAIAAFCALSMPVWGQLADMIEMPVEEDASPSYTDEELLRSWGWLLAERFTLRDLDITEEELDWIAAGMLSQIQGEEPATDLSQSQLALQEYFSEREQIIRERELKLMQRQLEENRRQGQEFFDSLFGKPGMLSLGTGLFYEILEPGNDVHPKQSDTVVVHYEGRFLDNTVFDTTVGEKPVAFKLNEVIPGWTQGIPLIGEGGKIKLYVPSDLGYGDEGRPGVPPASTLVFEVQLLSVGLPDEAGSAAGADSTSAAQDSAQ</sequence>
<dbReference type="Proteomes" id="UP000622317">
    <property type="component" value="Unassembled WGS sequence"/>
</dbReference>
<dbReference type="GO" id="GO:0003755">
    <property type="term" value="F:peptidyl-prolyl cis-trans isomerase activity"/>
    <property type="evidence" value="ECO:0007669"/>
    <property type="project" value="UniProtKB-UniRule"/>
</dbReference>
<keyword evidence="7" id="KW-0732">Signal</keyword>
<evidence type="ECO:0000313" key="9">
    <source>
        <dbReference type="EMBL" id="MBD5779383.1"/>
    </source>
</evidence>
<feature type="signal peptide" evidence="7">
    <location>
        <begin position="1"/>
        <end position="19"/>
    </location>
</feature>
<feature type="domain" description="PPIase FKBP-type" evidence="8">
    <location>
        <begin position="159"/>
        <end position="243"/>
    </location>
</feature>